<keyword evidence="3" id="KW-1185">Reference proteome</keyword>
<protein>
    <submittedName>
        <fullName evidence="2">PH domain-containing protein</fullName>
    </submittedName>
</protein>
<comment type="caution">
    <text evidence="2">The sequence shown here is derived from an EMBL/GenBank/DDBJ whole genome shotgun (WGS) entry which is preliminary data.</text>
</comment>
<evidence type="ECO:0000313" key="2">
    <source>
        <dbReference type="EMBL" id="MBE9662179.1"/>
    </source>
</evidence>
<evidence type="ECO:0000259" key="1">
    <source>
        <dbReference type="Pfam" id="PF06713"/>
    </source>
</evidence>
<evidence type="ECO:0000313" key="3">
    <source>
        <dbReference type="Proteomes" id="UP000622475"/>
    </source>
</evidence>
<dbReference type="GO" id="GO:0030153">
    <property type="term" value="P:bacteriocin immunity"/>
    <property type="evidence" value="ECO:0007669"/>
    <property type="project" value="InterPro"/>
</dbReference>
<dbReference type="InterPro" id="IPR009589">
    <property type="entry name" value="PH_YyaB-like"/>
</dbReference>
<sequence>MASISIPIDQIKTISKTGSILSSPALSVTERIEVTYGKFDSVIISPADRAPFIADLLKINPVINLGEGL</sequence>
<gene>
    <name evidence="2" type="ORF">IRJ16_09805</name>
</gene>
<proteinExistence type="predicted"/>
<name>A0A929PWI7_9SPHI</name>
<organism evidence="2 3">
    <name type="scientific">Mucilaginibacter myungsuensis</name>
    <dbReference type="NCBI Taxonomy" id="649104"/>
    <lineage>
        <taxon>Bacteria</taxon>
        <taxon>Pseudomonadati</taxon>
        <taxon>Bacteroidota</taxon>
        <taxon>Sphingobacteriia</taxon>
        <taxon>Sphingobacteriales</taxon>
        <taxon>Sphingobacteriaceae</taxon>
        <taxon>Mucilaginibacter</taxon>
    </lineage>
</organism>
<dbReference type="Pfam" id="PF06713">
    <property type="entry name" value="bPH_4"/>
    <property type="match status" value="1"/>
</dbReference>
<dbReference type="RefSeq" id="WP_194111365.1">
    <property type="nucleotide sequence ID" value="NZ_JADFFL010000003.1"/>
</dbReference>
<reference evidence="2" key="1">
    <citation type="submission" date="2020-10" db="EMBL/GenBank/DDBJ databases">
        <title>Mucilaginibacter mali sp. nov., isolated from rhizosphere soil of apple orchard.</title>
        <authorList>
            <person name="Lee J.-S."/>
            <person name="Kim H.S."/>
            <person name="Kim J.-S."/>
        </authorList>
    </citation>
    <scope>NUCLEOTIDE SEQUENCE</scope>
    <source>
        <strain evidence="2">KCTC 22746</strain>
    </source>
</reference>
<feature type="domain" description="Uncharacterized protein YyaB-like PH" evidence="1">
    <location>
        <begin position="5"/>
        <end position="60"/>
    </location>
</feature>
<dbReference type="AlphaFoldDB" id="A0A929PWI7"/>
<dbReference type="EMBL" id="JADFFL010000003">
    <property type="protein sequence ID" value="MBE9662179.1"/>
    <property type="molecule type" value="Genomic_DNA"/>
</dbReference>
<dbReference type="Proteomes" id="UP000622475">
    <property type="component" value="Unassembled WGS sequence"/>
</dbReference>
<accession>A0A929PWI7</accession>